<evidence type="ECO:0008006" key="5">
    <source>
        <dbReference type="Google" id="ProtNLM"/>
    </source>
</evidence>
<keyword evidence="2" id="KW-0812">Transmembrane</keyword>
<feature type="transmembrane region" description="Helical" evidence="2">
    <location>
        <begin position="282"/>
        <end position="301"/>
    </location>
</feature>
<feature type="compositionally biased region" description="Low complexity" evidence="1">
    <location>
        <begin position="1"/>
        <end position="13"/>
    </location>
</feature>
<evidence type="ECO:0000256" key="2">
    <source>
        <dbReference type="SAM" id="Phobius"/>
    </source>
</evidence>
<dbReference type="RefSeq" id="WP_231995619.1">
    <property type="nucleotide sequence ID" value="NZ_FNRS01000001.1"/>
</dbReference>
<feature type="transmembrane region" description="Helical" evidence="2">
    <location>
        <begin position="127"/>
        <end position="152"/>
    </location>
</feature>
<reference evidence="3 4" key="1">
    <citation type="submission" date="2016-10" db="EMBL/GenBank/DDBJ databases">
        <authorList>
            <person name="Varghese N."/>
            <person name="Submissions S."/>
        </authorList>
    </citation>
    <scope>NUCLEOTIDE SEQUENCE [LARGE SCALE GENOMIC DNA]</scope>
    <source>
        <strain evidence="3 4">BS3652</strain>
    </source>
</reference>
<evidence type="ECO:0000313" key="3">
    <source>
        <dbReference type="EMBL" id="SED19870.1"/>
    </source>
</evidence>
<evidence type="ECO:0000313" key="4">
    <source>
        <dbReference type="Proteomes" id="UP000183155"/>
    </source>
</evidence>
<protein>
    <recommendedName>
        <fullName evidence="5">Transmembrane protein</fullName>
    </recommendedName>
</protein>
<evidence type="ECO:0000256" key="1">
    <source>
        <dbReference type="SAM" id="MobiDB-lite"/>
    </source>
</evidence>
<keyword evidence="4" id="KW-1185">Reference proteome</keyword>
<sequence>MSGSSVNDSSMSSGIKPAPTPAKRAGDIEYFPAGQKTYLAPMPLPTGAQPYCPYISDHNDIYLDFGGGMPNVFSYQVNLGGPFAYACLVAFGLPLIGGGIGVALGLSGEVILNSIKGMFFAAWRPAIYGWLAASTIFFAIWLYHHLLFIRVIPTRFNRQRREVCFMLEEEAEPLFVPWESLSAWVVQEQAASQYGVVREYEMGMGFEHEGEWVRLEFQCGGLQLAIAHWEAVRGYMEYELDELKAVQDPLELSGPDDPPHEGLHTFRNARARLHQQIRDKEAGWVYGFFWYFYHVMTLWTLPNRLVEWEIKRIAKVGRRELPDAMREWSEPLPPEQWATPGRDLVRLSAKVNALSKRFPRKPITEVFAEVCRGEPNEGRA</sequence>
<comment type="caution">
    <text evidence="3">The sequence shown here is derived from an EMBL/GenBank/DDBJ whole genome shotgun (WGS) entry which is preliminary data.</text>
</comment>
<organism evidence="3 4">
    <name type="scientific">Pseudomonas taetrolens</name>
    <dbReference type="NCBI Taxonomy" id="47884"/>
    <lineage>
        <taxon>Bacteria</taxon>
        <taxon>Pseudomonadati</taxon>
        <taxon>Pseudomonadota</taxon>
        <taxon>Gammaproteobacteria</taxon>
        <taxon>Pseudomonadales</taxon>
        <taxon>Pseudomonadaceae</taxon>
        <taxon>Pseudomonas</taxon>
    </lineage>
</organism>
<dbReference type="EMBL" id="FNRS01000001">
    <property type="protein sequence ID" value="SED19870.1"/>
    <property type="molecule type" value="Genomic_DNA"/>
</dbReference>
<feature type="transmembrane region" description="Helical" evidence="2">
    <location>
        <begin position="83"/>
        <end position="107"/>
    </location>
</feature>
<keyword evidence="2" id="KW-0472">Membrane</keyword>
<gene>
    <name evidence="3" type="ORF">SAMN04490203_4047</name>
</gene>
<proteinExistence type="predicted"/>
<name>A0A1H4YRW1_PSETA</name>
<accession>A0A1H4YRW1</accession>
<keyword evidence="2" id="KW-1133">Transmembrane helix</keyword>
<dbReference type="Proteomes" id="UP000183155">
    <property type="component" value="Unassembled WGS sequence"/>
</dbReference>
<feature type="region of interest" description="Disordered" evidence="1">
    <location>
        <begin position="1"/>
        <end position="23"/>
    </location>
</feature>